<dbReference type="Proteomes" id="UP000000486">
    <property type="component" value="Chromosome"/>
</dbReference>
<dbReference type="PATRIC" id="fig|1030009.3.peg.2040"/>
<evidence type="ECO:0000256" key="3">
    <source>
        <dbReference type="ARBA" id="ARBA00022448"/>
    </source>
</evidence>
<dbReference type="EMBL" id="CP002816">
    <property type="protein sequence ID" value="AEH93056.1"/>
    <property type="molecule type" value="Genomic_DNA"/>
</dbReference>
<keyword evidence="4" id="KW-1003">Cell membrane</keyword>
<dbReference type="RefSeq" id="WP_003727986.1">
    <property type="nucleotide sequence ID" value="NC_017537.1"/>
</dbReference>
<dbReference type="Gene3D" id="1.10.3470.10">
    <property type="entry name" value="ABC transporter involved in vitamin B12 uptake, BtuC"/>
    <property type="match status" value="1"/>
</dbReference>
<comment type="subcellular location">
    <subcellularLocation>
        <location evidence="1">Cell membrane</location>
        <topology evidence="1">Multi-pass membrane protein</topology>
    </subcellularLocation>
</comment>
<proteinExistence type="inferred from homology"/>
<protein>
    <submittedName>
        <fullName evidence="9">Putative iron complex uptake ABC transporter, permease protein</fullName>
    </submittedName>
</protein>
<dbReference type="CDD" id="cd06550">
    <property type="entry name" value="TM_ABC_iron-siderophores_like"/>
    <property type="match status" value="1"/>
</dbReference>
<feature type="transmembrane region" description="Helical" evidence="8">
    <location>
        <begin position="72"/>
        <end position="89"/>
    </location>
</feature>
<evidence type="ECO:0000313" key="10">
    <source>
        <dbReference type="Proteomes" id="UP000000486"/>
    </source>
</evidence>
<gene>
    <name evidence="9" type="primary">fepD</name>
    <name evidence="9" type="ordered locus">LMM7_2051</name>
</gene>
<name>A0A0E0UXJ2_LISMM</name>
<evidence type="ECO:0000256" key="5">
    <source>
        <dbReference type="ARBA" id="ARBA00022692"/>
    </source>
</evidence>
<evidence type="ECO:0000256" key="7">
    <source>
        <dbReference type="ARBA" id="ARBA00023136"/>
    </source>
</evidence>
<reference evidence="9 10" key="1">
    <citation type="journal article" date="2011" name="J. Bacteriol.">
        <title>Genome sequence of the nonpathogenic Listeria monocytogenes serovar 4a strain M7.</title>
        <authorList>
            <person name="Chen J."/>
            <person name="Xia Y."/>
            <person name="Cheng C."/>
            <person name="Fang C."/>
            <person name="Shan Y."/>
            <person name="Jin G."/>
            <person name="Fang W."/>
        </authorList>
    </citation>
    <scope>NUCLEOTIDE SEQUENCE [LARGE SCALE GENOMIC DNA]</scope>
    <source>
        <strain evidence="9 10">M7</strain>
    </source>
</reference>
<feature type="transmembrane region" description="Helical" evidence="8">
    <location>
        <begin position="128"/>
        <end position="147"/>
    </location>
</feature>
<dbReference type="GO" id="GO:0005886">
    <property type="term" value="C:plasma membrane"/>
    <property type="evidence" value="ECO:0007669"/>
    <property type="project" value="UniProtKB-SubCell"/>
</dbReference>
<feature type="transmembrane region" description="Helical" evidence="8">
    <location>
        <begin position="318"/>
        <end position="335"/>
    </location>
</feature>
<dbReference type="FunFam" id="1.10.3470.10:FF:000001">
    <property type="entry name" value="Vitamin B12 ABC transporter permease BtuC"/>
    <property type="match status" value="1"/>
</dbReference>
<evidence type="ECO:0000313" key="9">
    <source>
        <dbReference type="EMBL" id="AEH93056.1"/>
    </source>
</evidence>
<dbReference type="GO" id="GO:0022857">
    <property type="term" value="F:transmembrane transporter activity"/>
    <property type="evidence" value="ECO:0007669"/>
    <property type="project" value="InterPro"/>
</dbReference>
<sequence length="341" mass="36029">MDKSKQIKMNTRPTVAKFILSGGILLLLILALFGIAVGAADINLSTVWDALFHYNSSDTQHQIIRSLRVPRVVADMAIGAAFAVAGAIMQGITRNPLADSGLLGLNAGSTFMVAVCFAFMPWLSYNSLILFSFVGAAIGAFLVFGVSSLAGSAMSPTRLVLAGAAVSSLLTALSEGLAIYFQLSQDLAFWYAGGVAGVKWSQLAAIWPWLLGALIAAILLSRSITILSLGDDIAVGLGEKTTFVKIASMVVVLILAGLAVSVVGPVGFIGLIVPHLVRFLVGVDYRWIIPCSAVVGAFLTLAADIVARTINPPYETPISVIFALIGVPFFLYVARKERRNL</sequence>
<dbReference type="KEGG" id="lmq:LMM7_2051"/>
<dbReference type="AlphaFoldDB" id="A0A0E0UXJ2"/>
<feature type="transmembrane region" description="Helical" evidence="8">
    <location>
        <begin position="285"/>
        <end position="306"/>
    </location>
</feature>
<organism evidence="9 10">
    <name type="scientific">Listeria monocytogenes serotype 4a (strain M7)</name>
    <dbReference type="NCBI Taxonomy" id="1030009"/>
    <lineage>
        <taxon>Bacteria</taxon>
        <taxon>Bacillati</taxon>
        <taxon>Bacillota</taxon>
        <taxon>Bacilli</taxon>
        <taxon>Bacillales</taxon>
        <taxon>Listeriaceae</taxon>
        <taxon>Listeria</taxon>
    </lineage>
</organism>
<dbReference type="SUPFAM" id="SSF81345">
    <property type="entry name" value="ABC transporter involved in vitamin B12 uptake, BtuC"/>
    <property type="match status" value="1"/>
</dbReference>
<dbReference type="GO" id="GO:0033214">
    <property type="term" value="P:siderophore-iron import into cell"/>
    <property type="evidence" value="ECO:0007669"/>
    <property type="project" value="TreeGrafter"/>
</dbReference>
<dbReference type="PANTHER" id="PTHR30472">
    <property type="entry name" value="FERRIC ENTEROBACTIN TRANSPORT SYSTEM PERMEASE PROTEIN"/>
    <property type="match status" value="1"/>
</dbReference>
<evidence type="ECO:0000256" key="1">
    <source>
        <dbReference type="ARBA" id="ARBA00004651"/>
    </source>
</evidence>
<feature type="transmembrane region" description="Helical" evidence="8">
    <location>
        <begin position="159"/>
        <end position="181"/>
    </location>
</feature>
<keyword evidence="5 8" id="KW-0812">Transmembrane</keyword>
<evidence type="ECO:0000256" key="4">
    <source>
        <dbReference type="ARBA" id="ARBA00022475"/>
    </source>
</evidence>
<feature type="transmembrane region" description="Helical" evidence="8">
    <location>
        <begin position="101"/>
        <end position="122"/>
    </location>
</feature>
<comment type="similarity">
    <text evidence="2">Belongs to the binding-protein-dependent transport system permease family. FecCD subfamily.</text>
</comment>
<keyword evidence="7 8" id="KW-0472">Membrane</keyword>
<evidence type="ECO:0000256" key="2">
    <source>
        <dbReference type="ARBA" id="ARBA00007935"/>
    </source>
</evidence>
<dbReference type="PANTHER" id="PTHR30472:SF58">
    <property type="entry name" value="IRON(3+)-HYDROXAMATE IMPORT SYSTEM PERMEASE PROTEIN FHUB"/>
    <property type="match status" value="1"/>
</dbReference>
<evidence type="ECO:0000256" key="6">
    <source>
        <dbReference type="ARBA" id="ARBA00022989"/>
    </source>
</evidence>
<accession>A0A0E0UXJ2</accession>
<evidence type="ECO:0000256" key="8">
    <source>
        <dbReference type="SAM" id="Phobius"/>
    </source>
</evidence>
<keyword evidence="6 8" id="KW-1133">Transmembrane helix</keyword>
<dbReference type="InterPro" id="IPR037294">
    <property type="entry name" value="ABC_BtuC-like"/>
</dbReference>
<dbReference type="Pfam" id="PF01032">
    <property type="entry name" value="FecCD"/>
    <property type="match status" value="1"/>
</dbReference>
<keyword evidence="3" id="KW-0813">Transport</keyword>
<dbReference type="HOGENOM" id="CLU_013016_1_0_9"/>
<dbReference type="InterPro" id="IPR000522">
    <property type="entry name" value="ABC_transptr_permease_BtuC"/>
</dbReference>
<feature type="transmembrane region" description="Helical" evidence="8">
    <location>
        <begin position="250"/>
        <end position="273"/>
    </location>
</feature>